<keyword evidence="8" id="KW-0106">Calcium</keyword>
<dbReference type="InterPro" id="IPR000152">
    <property type="entry name" value="EGF-type_Asp/Asn_hydroxyl_site"/>
</dbReference>
<dbReference type="PRINTS" id="PR00249">
    <property type="entry name" value="GPCRSECRETIN"/>
</dbReference>
<evidence type="ECO:0000256" key="6">
    <source>
        <dbReference type="ARBA" id="ARBA00022729"/>
    </source>
</evidence>
<keyword evidence="11" id="KW-1015">Disulfide bond</keyword>
<dbReference type="Pfam" id="PF00002">
    <property type="entry name" value="7tm_2"/>
    <property type="match status" value="1"/>
</dbReference>
<dbReference type="InterPro" id="IPR049883">
    <property type="entry name" value="NOTCH1_EGF-like"/>
</dbReference>
<dbReference type="GO" id="GO:0007189">
    <property type="term" value="P:adenylate cyclase-activating G protein-coupled receptor signaling pathway"/>
    <property type="evidence" value="ECO:0007669"/>
    <property type="project" value="TreeGrafter"/>
</dbReference>
<feature type="transmembrane region" description="Helical" evidence="14">
    <location>
        <begin position="619"/>
        <end position="642"/>
    </location>
</feature>
<keyword evidence="3" id="KW-1003">Cell membrane</keyword>
<dbReference type="InterPro" id="IPR000832">
    <property type="entry name" value="GPCR_2_secretin-like"/>
</dbReference>
<feature type="transmembrane region" description="Helical" evidence="14">
    <location>
        <begin position="722"/>
        <end position="744"/>
    </location>
</feature>
<sequence length="783" mass="88524">MEFFHRSPMKLLLFAAWFSSVLDPCIFEDICRSCHQNASCTRNNGTKSACFCKQGFTGDGINNCQDDNECENVTGICGPNATCNNTIGHYYCTCLSGFTSNGKQKFQTNDGTNCKDIDECMDAGRCGPFSKCHNTNGSFICSCMRGYTSPAGIWFTPKNGTDCRENPKKHCHLDHRCIDNAVSKTLERMINLSTPERLKEIRHQTSDDLSPVLLMSYIKAMASHKISPGDESEEHINETITNLVFSVNNLVEKDEKVEWDKINEDLRKYYVTTLLHTAERETLALSAGYTHTTQMQVDAGEVEMKLYTFEPHQAHKQPVSTNIQGNYISLNPKNSKEKNTNGSTSIVFLIYNNIGDLLKPADDPGVVDYSRYAAAGEITVNSPVIAAAISNPETFALNNVTFTLKHTQEIDAALDETKCVFWEYSQSMMGHWSLDGCTRIHVNATHTSCSCNHLTHFAILMSSAQANLLAHYNVLTRITQLGMVISIICLSMCIFTFWFFRDIQNTRTTIHKNLCCSLFMAQFIFLIGINKIAHKWFCSLIAGLLHYFFLAAFAWMCIEGIHLYLIVVGVIYNKGFLHRNFYLFGYGSPAVVVAISATLGHKYYGTSTVCWLSTENNFIWSFIGPACLIIIVNLLAFAVIIFKVFRHTSVKKPEISHYENIRSCARGAIALLFVLGVTWTLGVIHILYETTLTAYLFTFANVFQGMFIFIFLCVLSRRVRFTFFYTFVQCISLIIIQCAVYHFVPVTANVCTFIIRFKRSTTDYSRMFHVVLSVCNELYQKRK</sequence>
<dbReference type="PROSITE" id="PS00010">
    <property type="entry name" value="ASX_HYDROXYL"/>
    <property type="match status" value="2"/>
</dbReference>
<dbReference type="FunFam" id="1.20.1070.10:FF:000054">
    <property type="entry name" value="Adhesion G protein-coupled receptor E3"/>
    <property type="match status" value="1"/>
</dbReference>
<feature type="signal peptide" evidence="15">
    <location>
        <begin position="1"/>
        <end position="27"/>
    </location>
</feature>
<evidence type="ECO:0000256" key="1">
    <source>
        <dbReference type="ARBA" id="ARBA00004651"/>
    </source>
</evidence>
<feature type="transmembrane region" description="Helical" evidence="14">
    <location>
        <begin position="663"/>
        <end position="688"/>
    </location>
</feature>
<dbReference type="GO" id="GO:0005886">
    <property type="term" value="C:plasma membrane"/>
    <property type="evidence" value="ECO:0007669"/>
    <property type="project" value="UniProtKB-SubCell"/>
</dbReference>
<dbReference type="InterPro" id="IPR000203">
    <property type="entry name" value="GPS"/>
</dbReference>
<evidence type="ECO:0000256" key="5">
    <source>
        <dbReference type="ARBA" id="ARBA00022692"/>
    </source>
</evidence>
<dbReference type="Gene3D" id="1.20.1070.10">
    <property type="entry name" value="Rhodopsin 7-helix transmembrane proteins"/>
    <property type="match status" value="1"/>
</dbReference>
<feature type="chain" id="PRO_5039917733" evidence="15">
    <location>
        <begin position="28"/>
        <end position="783"/>
    </location>
</feature>
<dbReference type="InterPro" id="IPR001881">
    <property type="entry name" value="EGF-like_Ca-bd_dom"/>
</dbReference>
<dbReference type="CDD" id="cd00054">
    <property type="entry name" value="EGF_CA"/>
    <property type="match status" value="2"/>
</dbReference>
<evidence type="ECO:0000256" key="8">
    <source>
        <dbReference type="ARBA" id="ARBA00022837"/>
    </source>
</evidence>
<keyword evidence="6 15" id="KW-0732">Signal</keyword>
<dbReference type="PROSITE" id="PS00650">
    <property type="entry name" value="G_PROTEIN_RECEP_F2_2"/>
    <property type="match status" value="1"/>
</dbReference>
<feature type="domain" description="EGF-like" evidence="16">
    <location>
        <begin position="116"/>
        <end position="153"/>
    </location>
</feature>
<feature type="domain" description="GAIN-B" evidence="17">
    <location>
        <begin position="293"/>
        <end position="467"/>
    </location>
</feature>
<feature type="transmembrane region" description="Helical" evidence="14">
    <location>
        <begin position="581"/>
        <end position="599"/>
    </location>
</feature>
<evidence type="ECO:0000256" key="15">
    <source>
        <dbReference type="SAM" id="SignalP"/>
    </source>
</evidence>
<dbReference type="Pfam" id="PF01825">
    <property type="entry name" value="GPS"/>
    <property type="match status" value="1"/>
</dbReference>
<name>A0A8C1F8T2_CYPCA</name>
<dbReference type="Pfam" id="PF07645">
    <property type="entry name" value="EGF_CA"/>
    <property type="match status" value="1"/>
</dbReference>
<keyword evidence="4 13" id="KW-0245">EGF-like domain</keyword>
<evidence type="ECO:0000256" key="13">
    <source>
        <dbReference type="PROSITE-ProRule" id="PRU00076"/>
    </source>
</evidence>
<evidence type="ECO:0000256" key="11">
    <source>
        <dbReference type="ARBA" id="ARBA00023157"/>
    </source>
</evidence>
<keyword evidence="20" id="KW-1185">Reference proteome</keyword>
<feature type="domain" description="EGF-like" evidence="16">
    <location>
        <begin position="66"/>
        <end position="104"/>
    </location>
</feature>
<keyword evidence="7" id="KW-0677">Repeat</keyword>
<feature type="transmembrane region" description="Helical" evidence="14">
    <location>
        <begin position="512"/>
        <end position="533"/>
    </location>
</feature>
<feature type="transmembrane region" description="Helical" evidence="14">
    <location>
        <begin position="545"/>
        <end position="572"/>
    </location>
</feature>
<dbReference type="GO" id="GO:0030855">
    <property type="term" value="P:epithelial cell differentiation"/>
    <property type="evidence" value="ECO:0007669"/>
    <property type="project" value="UniProtKB-ARBA"/>
</dbReference>
<evidence type="ECO:0000259" key="18">
    <source>
        <dbReference type="PROSITE" id="PS50261"/>
    </source>
</evidence>
<comment type="subcellular location">
    <subcellularLocation>
        <location evidence="1">Cell membrane</location>
        <topology evidence="1">Multi-pass membrane protein</topology>
    </subcellularLocation>
</comment>
<dbReference type="InterPro" id="IPR017981">
    <property type="entry name" value="GPCR_2-like_7TM"/>
</dbReference>
<evidence type="ECO:0000256" key="3">
    <source>
        <dbReference type="ARBA" id="ARBA00022475"/>
    </source>
</evidence>
<dbReference type="PROSITE" id="PS01187">
    <property type="entry name" value="EGF_CA"/>
    <property type="match status" value="2"/>
</dbReference>
<reference evidence="19" key="2">
    <citation type="submission" date="2025-09" db="UniProtKB">
        <authorList>
            <consortium name="Ensembl"/>
        </authorList>
    </citation>
    <scope>IDENTIFICATION</scope>
</reference>
<dbReference type="Ensembl" id="ENSCCRT00000094352.2">
    <property type="protein sequence ID" value="ENSCCRP00000086849.2"/>
    <property type="gene ID" value="ENSCCRG00000047306.2"/>
</dbReference>
<evidence type="ECO:0000256" key="10">
    <source>
        <dbReference type="ARBA" id="ARBA00023136"/>
    </source>
</evidence>
<dbReference type="InterPro" id="IPR046338">
    <property type="entry name" value="GAIN_dom_sf"/>
</dbReference>
<organism evidence="19 20">
    <name type="scientific">Cyprinus carpio carpio</name>
    <dbReference type="NCBI Taxonomy" id="630221"/>
    <lineage>
        <taxon>Eukaryota</taxon>
        <taxon>Metazoa</taxon>
        <taxon>Chordata</taxon>
        <taxon>Craniata</taxon>
        <taxon>Vertebrata</taxon>
        <taxon>Euteleostomi</taxon>
        <taxon>Actinopterygii</taxon>
        <taxon>Neopterygii</taxon>
        <taxon>Teleostei</taxon>
        <taxon>Ostariophysi</taxon>
        <taxon>Cypriniformes</taxon>
        <taxon>Cyprinidae</taxon>
        <taxon>Cyprininae</taxon>
        <taxon>Cyprinus</taxon>
    </lineage>
</organism>
<dbReference type="GeneTree" id="ENSGT00940000158252"/>
<dbReference type="OMA" id="PYMNVDG"/>
<dbReference type="InterPro" id="IPR057244">
    <property type="entry name" value="GAIN_B"/>
</dbReference>
<dbReference type="GO" id="GO:0005509">
    <property type="term" value="F:calcium ion binding"/>
    <property type="evidence" value="ECO:0007669"/>
    <property type="project" value="InterPro"/>
</dbReference>
<dbReference type="SMART" id="SM00181">
    <property type="entry name" value="EGF"/>
    <property type="match status" value="3"/>
</dbReference>
<comment type="caution">
    <text evidence="13">Lacks conserved residue(s) required for the propagation of feature annotation.</text>
</comment>
<evidence type="ECO:0000256" key="12">
    <source>
        <dbReference type="ARBA" id="ARBA00023180"/>
    </source>
</evidence>
<keyword evidence="12" id="KW-0325">Glycoprotein</keyword>
<evidence type="ECO:0000256" key="14">
    <source>
        <dbReference type="SAM" id="Phobius"/>
    </source>
</evidence>
<dbReference type="InterPro" id="IPR024731">
    <property type="entry name" value="NELL2-like_EGF"/>
</dbReference>
<dbReference type="PROSITE" id="PS01186">
    <property type="entry name" value="EGF_2"/>
    <property type="match status" value="1"/>
</dbReference>
<dbReference type="InterPro" id="IPR017983">
    <property type="entry name" value="GPCR_2_secretin-like_CS"/>
</dbReference>
<reference evidence="19" key="1">
    <citation type="submission" date="2025-08" db="UniProtKB">
        <authorList>
            <consortium name="Ensembl"/>
        </authorList>
    </citation>
    <scope>IDENTIFICATION</scope>
</reference>
<accession>A0A8C1F8T2</accession>
<dbReference type="PANTHER" id="PTHR12011:SF59">
    <property type="entry name" value="ADHESION G PROTEIN-COUPLED RECEPTOR L4"/>
    <property type="match status" value="1"/>
</dbReference>
<feature type="transmembrane region" description="Helical" evidence="14">
    <location>
        <begin position="694"/>
        <end position="715"/>
    </location>
</feature>
<dbReference type="PROSITE" id="PS50026">
    <property type="entry name" value="EGF_3"/>
    <property type="match status" value="2"/>
</dbReference>
<evidence type="ECO:0000256" key="4">
    <source>
        <dbReference type="ARBA" id="ARBA00022536"/>
    </source>
</evidence>
<dbReference type="SMART" id="SM00303">
    <property type="entry name" value="GPS"/>
    <property type="match status" value="1"/>
</dbReference>
<evidence type="ECO:0000313" key="20">
    <source>
        <dbReference type="Proteomes" id="UP001108240"/>
    </source>
</evidence>
<feature type="transmembrane region" description="Helical" evidence="14">
    <location>
        <begin position="481"/>
        <end position="500"/>
    </location>
</feature>
<dbReference type="InterPro" id="IPR018097">
    <property type="entry name" value="EGF_Ca-bd_CS"/>
</dbReference>
<dbReference type="FunFam" id="2.10.25.10:FF:000038">
    <property type="entry name" value="Fibrillin 2"/>
    <property type="match status" value="2"/>
</dbReference>
<dbReference type="GO" id="GO:0007166">
    <property type="term" value="P:cell surface receptor signaling pathway"/>
    <property type="evidence" value="ECO:0007669"/>
    <property type="project" value="InterPro"/>
</dbReference>
<dbReference type="Gene3D" id="2.10.25.10">
    <property type="entry name" value="Laminin"/>
    <property type="match status" value="2"/>
</dbReference>
<proteinExistence type="inferred from homology"/>
<dbReference type="Pfam" id="PF16489">
    <property type="entry name" value="GAIN"/>
    <property type="match status" value="1"/>
</dbReference>
<evidence type="ECO:0000313" key="19">
    <source>
        <dbReference type="Ensembl" id="ENSCCRP00000086849.2"/>
    </source>
</evidence>
<feature type="domain" description="G-protein coupled receptors family 2 profile 2" evidence="18">
    <location>
        <begin position="475"/>
        <end position="716"/>
    </location>
</feature>
<dbReference type="Gene3D" id="2.60.220.50">
    <property type="match status" value="1"/>
</dbReference>
<dbReference type="SMART" id="SM00179">
    <property type="entry name" value="EGF_CA"/>
    <property type="match status" value="2"/>
</dbReference>
<keyword evidence="9 14" id="KW-1133">Transmembrane helix</keyword>
<evidence type="ECO:0000256" key="7">
    <source>
        <dbReference type="ARBA" id="ARBA00022737"/>
    </source>
</evidence>
<evidence type="ECO:0000259" key="16">
    <source>
        <dbReference type="PROSITE" id="PS50026"/>
    </source>
</evidence>
<dbReference type="PROSITE" id="PS50221">
    <property type="entry name" value="GAIN_B"/>
    <property type="match status" value="1"/>
</dbReference>
<comment type="similarity">
    <text evidence="2">Belongs to the G-protein coupled receptor 2 family. Adhesion G-protein coupled receptor (ADGR) subfamily.</text>
</comment>
<protein>
    <submittedName>
        <fullName evidence="19">Adhesion G protein-coupled receptor L4</fullName>
    </submittedName>
</protein>
<keyword evidence="10 14" id="KW-0472">Membrane</keyword>
<dbReference type="InterPro" id="IPR000742">
    <property type="entry name" value="EGF"/>
</dbReference>
<dbReference type="PROSITE" id="PS50261">
    <property type="entry name" value="G_PROTEIN_RECEP_F2_4"/>
    <property type="match status" value="1"/>
</dbReference>
<evidence type="ECO:0000256" key="2">
    <source>
        <dbReference type="ARBA" id="ARBA00007343"/>
    </source>
</evidence>
<dbReference type="Pfam" id="PF12947">
    <property type="entry name" value="EGF_3"/>
    <property type="match status" value="1"/>
</dbReference>
<dbReference type="Proteomes" id="UP001108240">
    <property type="component" value="Unplaced"/>
</dbReference>
<dbReference type="SUPFAM" id="SSF57196">
    <property type="entry name" value="EGF/Laminin"/>
    <property type="match status" value="2"/>
</dbReference>
<dbReference type="AlphaFoldDB" id="A0A8C1F8T2"/>
<dbReference type="PANTHER" id="PTHR12011">
    <property type="entry name" value="ADHESION G-PROTEIN COUPLED RECEPTOR"/>
    <property type="match status" value="1"/>
</dbReference>
<evidence type="ECO:0000256" key="9">
    <source>
        <dbReference type="ARBA" id="ARBA00022989"/>
    </source>
</evidence>
<dbReference type="InterPro" id="IPR032471">
    <property type="entry name" value="AGRL2-4_GAIN_subdom_A"/>
</dbReference>
<dbReference type="GO" id="GO:0004930">
    <property type="term" value="F:G protein-coupled receptor activity"/>
    <property type="evidence" value="ECO:0007669"/>
    <property type="project" value="InterPro"/>
</dbReference>
<keyword evidence="5 14" id="KW-0812">Transmembrane</keyword>
<evidence type="ECO:0000259" key="17">
    <source>
        <dbReference type="PROSITE" id="PS50221"/>
    </source>
</evidence>